<protein>
    <submittedName>
        <fullName evidence="1">Uncharacterized protein</fullName>
    </submittedName>
</protein>
<proteinExistence type="predicted"/>
<dbReference type="AlphaFoldDB" id="A0A177DM84"/>
<reference evidence="1 2" key="1">
    <citation type="submission" date="2016-05" db="EMBL/GenBank/DDBJ databases">
        <title>Comparative analysis of secretome profiles of manganese(II)-oxidizing ascomycete fungi.</title>
        <authorList>
            <consortium name="DOE Joint Genome Institute"/>
            <person name="Zeiner C.A."/>
            <person name="Purvine S.O."/>
            <person name="Zink E.M."/>
            <person name="Wu S."/>
            <person name="Pasa-Tolic L."/>
            <person name="Chaput D.L."/>
            <person name="Haridas S."/>
            <person name="Grigoriev I.V."/>
            <person name="Santelli C.M."/>
            <person name="Hansel C.M."/>
        </authorList>
    </citation>
    <scope>NUCLEOTIDE SEQUENCE [LARGE SCALE GENOMIC DNA]</scope>
    <source>
        <strain evidence="1 2">SRC1lrK2f</strain>
    </source>
</reference>
<organism evidence="1 2">
    <name type="scientific">Alternaria alternata</name>
    <name type="common">Alternaria rot fungus</name>
    <name type="synonym">Torula alternata</name>
    <dbReference type="NCBI Taxonomy" id="5599"/>
    <lineage>
        <taxon>Eukaryota</taxon>
        <taxon>Fungi</taxon>
        <taxon>Dikarya</taxon>
        <taxon>Ascomycota</taxon>
        <taxon>Pezizomycotina</taxon>
        <taxon>Dothideomycetes</taxon>
        <taxon>Pleosporomycetidae</taxon>
        <taxon>Pleosporales</taxon>
        <taxon>Pleosporineae</taxon>
        <taxon>Pleosporaceae</taxon>
        <taxon>Alternaria</taxon>
        <taxon>Alternaria sect. Alternaria</taxon>
        <taxon>Alternaria alternata complex</taxon>
    </lineage>
</organism>
<dbReference type="Proteomes" id="UP000077248">
    <property type="component" value="Unassembled WGS sequence"/>
</dbReference>
<dbReference type="VEuPathDB" id="FungiDB:CC77DRAFT_1049935"/>
<name>A0A177DM84_ALTAL</name>
<sequence length="276" mass="31241">MSSRDEDFRRSRLLDGPEWLGYPHDGYEPVSLREYLDDRPKDSSTRYLATSYQSLLTFGLLEAVVEAPIAEEMLLERNRSGKIFEPLGDGISSMVCFIVFIAETLVNAHARMIVGSPTPKEGFSWSMIWTPPIRESLRREMHDNEWCLLAIEYLASTRTISSLRYACEHGPLGDGKDHSACTPQFCAAYDIEMGMYVPKHNNICGSMLGDSATLCEYSMPALVQVIAHIKDNYMPVVALYYSSRKVYISMIVRDGWYISTTNHEVLALVPVTLCRK</sequence>
<evidence type="ECO:0000313" key="1">
    <source>
        <dbReference type="EMBL" id="OAG20487.1"/>
    </source>
</evidence>
<dbReference type="EMBL" id="KV441478">
    <property type="protein sequence ID" value="OAG20487.1"/>
    <property type="molecule type" value="Genomic_DNA"/>
</dbReference>
<accession>A0A177DM84</accession>
<gene>
    <name evidence="1" type="ORF">CC77DRAFT_1049935</name>
</gene>
<evidence type="ECO:0000313" key="2">
    <source>
        <dbReference type="Proteomes" id="UP000077248"/>
    </source>
</evidence>
<dbReference type="KEGG" id="aalt:CC77DRAFT_1049935"/>
<dbReference type="GeneID" id="29113192"/>
<keyword evidence="2" id="KW-1185">Reference proteome</keyword>
<dbReference type="RefSeq" id="XP_018385908.1">
    <property type="nucleotide sequence ID" value="XM_018527598.1"/>
</dbReference>